<geneLocation type="plasmid" evidence="1 2">
    <name>pMM35_01</name>
</geneLocation>
<dbReference type="InterPro" id="IPR037175">
    <property type="entry name" value="KFase_sf"/>
</dbReference>
<dbReference type="GO" id="GO:0019441">
    <property type="term" value="P:L-tryptophan catabolic process to kynurenine"/>
    <property type="evidence" value="ECO:0007669"/>
    <property type="project" value="InterPro"/>
</dbReference>
<dbReference type="SUPFAM" id="SSF102198">
    <property type="entry name" value="Putative cyclase"/>
    <property type="match status" value="1"/>
</dbReference>
<dbReference type="GO" id="GO:0004061">
    <property type="term" value="F:arylformamidase activity"/>
    <property type="evidence" value="ECO:0007669"/>
    <property type="project" value="InterPro"/>
</dbReference>
<dbReference type="EMBL" id="AP023416">
    <property type="protein sequence ID" value="BCK79364.1"/>
    <property type="molecule type" value="Genomic_DNA"/>
</dbReference>
<dbReference type="PANTHER" id="PTHR31118:SF12">
    <property type="entry name" value="CYCLASE-LIKE PROTEIN 2"/>
    <property type="match status" value="1"/>
</dbReference>
<dbReference type="Gene3D" id="3.50.30.50">
    <property type="entry name" value="Putative cyclase"/>
    <property type="match status" value="1"/>
</dbReference>
<protein>
    <submittedName>
        <fullName evidence="1">Cyclase</fullName>
    </submittedName>
</protein>
<accession>A0A810PUE1</accession>
<dbReference type="AlphaFoldDB" id="A0A810PUE1"/>
<dbReference type="InterPro" id="IPR007325">
    <property type="entry name" value="KFase/CYL"/>
</dbReference>
<gene>
    <name evidence="1" type="ORF">MM35RIKEN_15560</name>
</gene>
<keyword evidence="2" id="KW-1185">Reference proteome</keyword>
<dbReference type="PANTHER" id="PTHR31118">
    <property type="entry name" value="CYCLASE-LIKE PROTEIN 2"/>
    <property type="match status" value="1"/>
</dbReference>
<dbReference type="Pfam" id="PF04199">
    <property type="entry name" value="Cyclase"/>
    <property type="match status" value="1"/>
</dbReference>
<keyword evidence="1" id="KW-0614">Plasmid</keyword>
<sequence length="209" mass="23060">MILDLTHCISPEMPVYPGTEQPILTTACTIREAGYRETILHMYSHTGTHMDAPAHMIEGGRTLDAFPAETFAGPGFVLDCRGLREIPLSLLRAHEGEIRRADFLLFCTGWDKRWGRAEYYEDFPCLTPEAAAFVATLSLKGIGEDCISIDPCDSVDFPNHITLLGAGLVNTENLKDLDALLGKEFTFITLPLKFENADGCSCRAVAMMD</sequence>
<name>A0A810PUE1_9FIRM</name>
<proteinExistence type="predicted"/>
<reference evidence="1" key="1">
    <citation type="submission" date="2020-09" db="EMBL/GenBank/DDBJ databases">
        <title>New species isolated from human feces.</title>
        <authorList>
            <person name="Kitahara M."/>
            <person name="Shigeno Y."/>
            <person name="Shime M."/>
            <person name="Matsumoto Y."/>
            <person name="Nakamura S."/>
            <person name="Motooka D."/>
            <person name="Fukuoka S."/>
            <person name="Nishikawa H."/>
            <person name="Benno Y."/>
        </authorList>
    </citation>
    <scope>NUCLEOTIDE SEQUENCE</scope>
    <source>
        <strain evidence="1">MM35</strain>
        <plasmid evidence="1">pMM35_01</plasmid>
    </source>
</reference>
<dbReference type="RefSeq" id="WP_212820882.1">
    <property type="nucleotide sequence ID" value="NZ_AP023416.1"/>
</dbReference>
<evidence type="ECO:0000313" key="1">
    <source>
        <dbReference type="EMBL" id="BCK79364.1"/>
    </source>
</evidence>
<evidence type="ECO:0000313" key="2">
    <source>
        <dbReference type="Proteomes" id="UP000681343"/>
    </source>
</evidence>
<organism evidence="1 2">
    <name type="scientific">Vescimonas fastidiosa</name>
    <dbReference type="NCBI Taxonomy" id="2714353"/>
    <lineage>
        <taxon>Bacteria</taxon>
        <taxon>Bacillati</taxon>
        <taxon>Bacillota</taxon>
        <taxon>Clostridia</taxon>
        <taxon>Eubacteriales</taxon>
        <taxon>Oscillospiraceae</taxon>
        <taxon>Vescimonas</taxon>
    </lineage>
</organism>
<dbReference type="KEGG" id="vfa:MM35RIKEN_15560"/>
<dbReference type="Proteomes" id="UP000681343">
    <property type="component" value="Plasmid pMM35_01"/>
</dbReference>